<comment type="similarity">
    <text evidence="4 13">Belongs to the copper/topaquinone oxidase family.</text>
</comment>
<keyword evidence="6 13" id="KW-0479">Metal-binding</keyword>
<dbReference type="GO" id="GO:0008131">
    <property type="term" value="F:primary methylamine oxidase activity"/>
    <property type="evidence" value="ECO:0007669"/>
    <property type="project" value="InterPro"/>
</dbReference>
<evidence type="ECO:0000259" key="15">
    <source>
        <dbReference type="Pfam" id="PF02728"/>
    </source>
</evidence>
<evidence type="ECO:0000256" key="13">
    <source>
        <dbReference type="RuleBase" id="RU000672"/>
    </source>
</evidence>
<keyword evidence="10" id="KW-0464">Manganese</keyword>
<evidence type="ECO:0000256" key="11">
    <source>
        <dbReference type="PIRSR" id="PIRSR600269-50"/>
    </source>
</evidence>
<evidence type="ECO:0000256" key="12">
    <source>
        <dbReference type="PIRSR" id="PIRSR600269-51"/>
    </source>
</evidence>
<feature type="modified residue" description="2',4',5'-topaquinone" evidence="12">
    <location>
        <position position="383"/>
    </location>
</feature>
<comment type="PTM">
    <text evidence="12 13">Topaquinone (TPQ) is generated by copper-dependent autoxidation of a specific tyrosyl residue.</text>
</comment>
<organism evidence="16 17">
    <name type="scientific">Galdieria yellowstonensis</name>
    <dbReference type="NCBI Taxonomy" id="3028027"/>
    <lineage>
        <taxon>Eukaryota</taxon>
        <taxon>Rhodophyta</taxon>
        <taxon>Bangiophyceae</taxon>
        <taxon>Galdieriales</taxon>
        <taxon>Galdieriaceae</taxon>
        <taxon>Galdieria</taxon>
    </lineage>
</organism>
<dbReference type="EMBL" id="JANCYU010000039">
    <property type="protein sequence ID" value="KAK4526348.1"/>
    <property type="molecule type" value="Genomic_DNA"/>
</dbReference>
<feature type="active site" description="Schiff-base intermediate with substrate; via topaquinone" evidence="11">
    <location>
        <position position="383"/>
    </location>
</feature>
<dbReference type="GO" id="GO:0009308">
    <property type="term" value="P:amine metabolic process"/>
    <property type="evidence" value="ECO:0007669"/>
    <property type="project" value="UniProtKB-UniRule"/>
</dbReference>
<accession>A0AAV9IGE5</accession>
<dbReference type="Pfam" id="PF01179">
    <property type="entry name" value="Cu_amine_oxid"/>
    <property type="match status" value="1"/>
</dbReference>
<dbReference type="SUPFAM" id="SSF49998">
    <property type="entry name" value="Amine oxidase catalytic domain"/>
    <property type="match status" value="1"/>
</dbReference>
<dbReference type="EC" id="1.4.3.-" evidence="13"/>
<comment type="caution">
    <text evidence="16">The sequence shown here is derived from an EMBL/GenBank/DDBJ whole genome shotgun (WGS) entry which is preliminary data.</text>
</comment>
<dbReference type="SUPFAM" id="SSF54416">
    <property type="entry name" value="Amine oxidase N-terminal region"/>
    <property type="match status" value="2"/>
</dbReference>
<dbReference type="Proteomes" id="UP001300502">
    <property type="component" value="Unassembled WGS sequence"/>
</dbReference>
<gene>
    <name evidence="16" type="ORF">GAYE_SCF23G4262</name>
</gene>
<keyword evidence="8 13" id="KW-0560">Oxidoreductase</keyword>
<comment type="cofactor">
    <cofactor evidence="2">
        <name>Mn(2+)</name>
        <dbReference type="ChEBI" id="CHEBI:29035"/>
    </cofactor>
</comment>
<evidence type="ECO:0000256" key="9">
    <source>
        <dbReference type="ARBA" id="ARBA00023008"/>
    </source>
</evidence>
<evidence type="ECO:0000313" key="17">
    <source>
        <dbReference type="Proteomes" id="UP001300502"/>
    </source>
</evidence>
<keyword evidence="17" id="KW-1185">Reference proteome</keyword>
<evidence type="ECO:0000256" key="6">
    <source>
        <dbReference type="ARBA" id="ARBA00022723"/>
    </source>
</evidence>
<dbReference type="PANTHER" id="PTHR10638:SF86">
    <property type="entry name" value="COPPER AMINE OXIDASE 1-RELATED"/>
    <property type="match status" value="1"/>
</dbReference>
<evidence type="ECO:0000256" key="1">
    <source>
        <dbReference type="ARBA" id="ARBA00001935"/>
    </source>
</evidence>
<dbReference type="PROSITE" id="PS01164">
    <property type="entry name" value="COPPER_AMINE_OXID_1"/>
    <property type="match status" value="1"/>
</dbReference>
<proteinExistence type="inferred from homology"/>
<dbReference type="Gene3D" id="2.70.98.20">
    <property type="entry name" value="Copper amine oxidase, catalytic domain"/>
    <property type="match status" value="1"/>
</dbReference>
<feature type="domain" description="Copper amine oxidase N3-terminal" evidence="15">
    <location>
        <begin position="94"/>
        <end position="189"/>
    </location>
</feature>
<name>A0AAV9IGE5_9RHOD</name>
<reference evidence="16 17" key="1">
    <citation type="submission" date="2022-07" db="EMBL/GenBank/DDBJ databases">
        <title>Genome-wide signatures of adaptation to extreme environments.</title>
        <authorList>
            <person name="Cho C.H."/>
            <person name="Yoon H.S."/>
        </authorList>
    </citation>
    <scope>NUCLEOTIDE SEQUENCE [LARGE SCALE GENOMIC DNA]</scope>
    <source>
        <strain evidence="16 17">108.79 E11</strain>
    </source>
</reference>
<feature type="domain" description="Copper amine oxidase catalytic" evidence="14">
    <location>
        <begin position="224"/>
        <end position="636"/>
    </location>
</feature>
<keyword evidence="9 13" id="KW-0186">Copper</keyword>
<dbReference type="NCBIfam" id="NF008559">
    <property type="entry name" value="PRK11504.1"/>
    <property type="match status" value="1"/>
</dbReference>
<evidence type="ECO:0000313" key="16">
    <source>
        <dbReference type="EMBL" id="KAK4526348.1"/>
    </source>
</evidence>
<keyword evidence="7 11" id="KW-0801">TPQ</keyword>
<comment type="cofactor">
    <cofactor evidence="13">
        <name>Cu cation</name>
        <dbReference type="ChEBI" id="CHEBI:23378"/>
    </cofactor>
    <text evidence="13">Contains 1 topaquinone per subunit.</text>
</comment>
<comment type="subunit">
    <text evidence="5">Homodimer.</text>
</comment>
<protein>
    <recommendedName>
        <fullName evidence="13">Amine oxidase</fullName>
        <ecNumber evidence="13">1.4.3.-</ecNumber>
    </recommendedName>
</protein>
<dbReference type="PANTHER" id="PTHR10638">
    <property type="entry name" value="COPPER AMINE OXIDASE"/>
    <property type="match status" value="1"/>
</dbReference>
<dbReference type="InterPro" id="IPR015798">
    <property type="entry name" value="Cu_amine_oxidase_C"/>
</dbReference>
<evidence type="ECO:0000256" key="2">
    <source>
        <dbReference type="ARBA" id="ARBA00001936"/>
    </source>
</evidence>
<dbReference type="AlphaFoldDB" id="A0AAV9IGE5"/>
<dbReference type="Pfam" id="PF02728">
    <property type="entry name" value="Cu_amine_oxidN3"/>
    <property type="match status" value="1"/>
</dbReference>
<dbReference type="GO" id="GO:0048038">
    <property type="term" value="F:quinone binding"/>
    <property type="evidence" value="ECO:0007669"/>
    <property type="project" value="InterPro"/>
</dbReference>
<dbReference type="Gene3D" id="3.10.450.40">
    <property type="match status" value="2"/>
</dbReference>
<dbReference type="InterPro" id="IPR049948">
    <property type="entry name" value="Cu_Am_ox_TPQ-bd"/>
</dbReference>
<dbReference type="InterPro" id="IPR016182">
    <property type="entry name" value="Cu_amine_oxidase_N-reg"/>
</dbReference>
<dbReference type="InterPro" id="IPR015802">
    <property type="entry name" value="Cu_amine_oxidase_N3"/>
</dbReference>
<sequence length="656" mass="76666">MHPFDPLNENEVNLARKICLMYPSFPKGRYRFISFDLKEPNKEEYSGWKYHQLPVARQVLVSILDNSIQTLIQALVHLEKQEVLYWKLVENVQPRIMFDELMEVERLVKKDPKVRFLLKKFYDFDNMDLLVADGWGIGNDGEAWEQNRRLVQVFLWCRMDSKDDNLYAHPIEGFTPIVDLNLMEIVYYPLNEKTMCPIPCEKYPYTLRQIGEKNLRDNLKPLYISQPKGPSFQVHGNIVEWQNWRMHIGFNVRESLVLRDIEFNDHGKYRKILHRASLAEMLVPYGDPRPPHNRKIAFDIGEYGLGFCCNSLKLGCDCLGEIYYFDGTVHDTLGNPVTIHNAICLHEEDSGLLWKHSDARSGDVEVRRGRRLVISCVATFVNYEYGLYWYFYQDGKIEFTVKHTGQLFTSAWDPKRDGKCPFGTLVSPAVNAQYHQHFYCMRLDFDLEEDNNYVSEVNVIPMSEETANLYLEPNKHSYTFNGIQIQETVFMKEKEAQRRVNPETSRYWKVSASNKKNRMGYPCSYKIIPQSVSYPFAKDHSSIVQRCQFIKNSLWVTPFDENEWYPSGEYPNQSRKDHGLAKWTEANRNIKDTDIVIWYAFGITHVPQCEDWPVMPVIEASFGLHPSNFFDQNPTMDVPPPHLVNSAGHCLQNGQH</sequence>
<evidence type="ECO:0000256" key="7">
    <source>
        <dbReference type="ARBA" id="ARBA00022772"/>
    </source>
</evidence>
<dbReference type="GO" id="GO:0005507">
    <property type="term" value="F:copper ion binding"/>
    <property type="evidence" value="ECO:0007669"/>
    <property type="project" value="InterPro"/>
</dbReference>
<feature type="active site" description="Proton acceptor" evidence="11">
    <location>
        <position position="299"/>
    </location>
</feature>
<dbReference type="InterPro" id="IPR036460">
    <property type="entry name" value="Cu_amine_oxidase_C_sf"/>
</dbReference>
<evidence type="ECO:0000256" key="4">
    <source>
        <dbReference type="ARBA" id="ARBA00007983"/>
    </source>
</evidence>
<evidence type="ECO:0000256" key="3">
    <source>
        <dbReference type="ARBA" id="ARBA00001947"/>
    </source>
</evidence>
<comment type="cofactor">
    <cofactor evidence="3">
        <name>Zn(2+)</name>
        <dbReference type="ChEBI" id="CHEBI:29105"/>
    </cofactor>
</comment>
<evidence type="ECO:0000259" key="14">
    <source>
        <dbReference type="Pfam" id="PF01179"/>
    </source>
</evidence>
<comment type="cofactor">
    <cofactor evidence="1">
        <name>Cu cation</name>
        <dbReference type="ChEBI" id="CHEBI:23378"/>
    </cofactor>
</comment>
<evidence type="ECO:0000256" key="8">
    <source>
        <dbReference type="ARBA" id="ARBA00023002"/>
    </source>
</evidence>
<dbReference type="InterPro" id="IPR000269">
    <property type="entry name" value="Cu_amine_oxidase"/>
</dbReference>
<evidence type="ECO:0000256" key="5">
    <source>
        <dbReference type="ARBA" id="ARBA00011738"/>
    </source>
</evidence>
<evidence type="ECO:0000256" key="10">
    <source>
        <dbReference type="ARBA" id="ARBA00023211"/>
    </source>
</evidence>